<gene>
    <name evidence="1" type="ORF">FHP25_22675</name>
</gene>
<keyword evidence="2" id="KW-1185">Reference proteome</keyword>
<evidence type="ECO:0000313" key="1">
    <source>
        <dbReference type="EMBL" id="TXL73005.1"/>
    </source>
</evidence>
<keyword evidence="1" id="KW-0456">Lyase</keyword>
<dbReference type="InterPro" id="IPR040442">
    <property type="entry name" value="Pyrv_kinase-like_dom_sf"/>
</dbReference>
<accession>A0A5C8PI39</accession>
<protein>
    <submittedName>
        <fullName evidence="1">Isocitrate lyase/phosphoenolpyruvate mutase family protein</fullName>
    </submittedName>
</protein>
<dbReference type="Gene3D" id="6.10.250.2750">
    <property type="match status" value="1"/>
</dbReference>
<dbReference type="InterPro" id="IPR015813">
    <property type="entry name" value="Pyrv/PenolPyrv_kinase-like_dom"/>
</dbReference>
<dbReference type="AlphaFoldDB" id="A0A5C8PI39"/>
<dbReference type="EMBL" id="VDUZ01000028">
    <property type="protein sequence ID" value="TXL73005.1"/>
    <property type="molecule type" value="Genomic_DNA"/>
</dbReference>
<reference evidence="1 2" key="1">
    <citation type="submission" date="2019-06" db="EMBL/GenBank/DDBJ databases">
        <title>New taxonomy in bacterial strain CC-CFT640, isolated from vineyard.</title>
        <authorList>
            <person name="Lin S.-Y."/>
            <person name="Tsai C.-F."/>
            <person name="Young C.-C."/>
        </authorList>
    </citation>
    <scope>NUCLEOTIDE SEQUENCE [LARGE SCALE GENOMIC DNA]</scope>
    <source>
        <strain evidence="1 2">CC-CFT640</strain>
    </source>
</reference>
<dbReference type="SUPFAM" id="SSF51621">
    <property type="entry name" value="Phosphoenolpyruvate/pyruvate domain"/>
    <property type="match status" value="1"/>
</dbReference>
<proteinExistence type="predicted"/>
<sequence>MTQAQKIAQFRALHESGLFVMPNPWDLGSAAYLQSLGFKALATTSLGYAFSIAKPDFEWAVTRDEMLAHIASMAAGTTLPLNADFESGYAHDPDGVHESVRLCVEAGVAGLSIEDNTGDKARPLYGLHDAVARIRAARAAIDASGLPVVLTGRAECWLVGHPEPLAESTKRLVAYAEAGADCLYAPGVRKPEEIAALVKAVAPKPFNLLIGAPGVSARQAQDLGVRRISVGGALARVAWAAFMRVAGDIAREGTFGGLAGIASAADLNALFRARR</sequence>
<dbReference type="Proteomes" id="UP000321638">
    <property type="component" value="Unassembled WGS sequence"/>
</dbReference>
<dbReference type="PANTHER" id="PTHR42905">
    <property type="entry name" value="PHOSPHOENOLPYRUVATE CARBOXYLASE"/>
    <property type="match status" value="1"/>
</dbReference>
<dbReference type="OrthoDB" id="9785398at2"/>
<comment type="caution">
    <text evidence="1">The sequence shown here is derived from an EMBL/GenBank/DDBJ whole genome shotgun (WGS) entry which is preliminary data.</text>
</comment>
<name>A0A5C8PI39_9HYPH</name>
<dbReference type="InterPro" id="IPR039556">
    <property type="entry name" value="ICL/PEPM"/>
</dbReference>
<evidence type="ECO:0000313" key="2">
    <source>
        <dbReference type="Proteomes" id="UP000321638"/>
    </source>
</evidence>
<dbReference type="Gene3D" id="3.20.20.60">
    <property type="entry name" value="Phosphoenolpyruvate-binding domains"/>
    <property type="match status" value="1"/>
</dbReference>
<dbReference type="RefSeq" id="WP_147849261.1">
    <property type="nucleotide sequence ID" value="NZ_VDUZ01000028.1"/>
</dbReference>
<keyword evidence="1" id="KW-0670">Pyruvate</keyword>
<dbReference type="Pfam" id="PF13714">
    <property type="entry name" value="PEP_mutase"/>
    <property type="match status" value="1"/>
</dbReference>
<dbReference type="CDD" id="cd00377">
    <property type="entry name" value="ICL_PEPM"/>
    <property type="match status" value="1"/>
</dbReference>
<organism evidence="1 2">
    <name type="scientific">Vineibacter terrae</name>
    <dbReference type="NCBI Taxonomy" id="2586908"/>
    <lineage>
        <taxon>Bacteria</taxon>
        <taxon>Pseudomonadati</taxon>
        <taxon>Pseudomonadota</taxon>
        <taxon>Alphaproteobacteria</taxon>
        <taxon>Hyphomicrobiales</taxon>
        <taxon>Vineibacter</taxon>
    </lineage>
</organism>
<dbReference type="GO" id="GO:0016829">
    <property type="term" value="F:lyase activity"/>
    <property type="evidence" value="ECO:0007669"/>
    <property type="project" value="UniProtKB-KW"/>
</dbReference>
<dbReference type="PANTHER" id="PTHR42905:SF16">
    <property type="entry name" value="CARBOXYPHOSPHONOENOLPYRUVATE PHOSPHONOMUTASE-LIKE PROTEIN (AFU_ORTHOLOGUE AFUA_5G07230)"/>
    <property type="match status" value="1"/>
</dbReference>